<dbReference type="EMBL" id="OB665967">
    <property type="protein sequence ID" value="CAD7233283.1"/>
    <property type="molecule type" value="Genomic_DNA"/>
</dbReference>
<dbReference type="OrthoDB" id="5511684at2759"/>
<dbReference type="PANTHER" id="PTHR14256">
    <property type="entry name" value="NADH-UBIQUINONE OXIDOREDUCTASE MLRQ SUBUNIT"/>
    <property type="match status" value="1"/>
</dbReference>
<sequence length="83" mass="9422">MPESIFGFSVLRKHSPLVPLVVFISVGVSMGTIALLRAAFKNPDVNWTRKGLAGSNEEYRDKQYKLFRYNTETPVSKAPKYEE</sequence>
<name>A0A7R8WRP6_9CRUS</name>
<organism evidence="1">
    <name type="scientific">Cyprideis torosa</name>
    <dbReference type="NCBI Taxonomy" id="163714"/>
    <lineage>
        <taxon>Eukaryota</taxon>
        <taxon>Metazoa</taxon>
        <taxon>Ecdysozoa</taxon>
        <taxon>Arthropoda</taxon>
        <taxon>Crustacea</taxon>
        <taxon>Oligostraca</taxon>
        <taxon>Ostracoda</taxon>
        <taxon>Podocopa</taxon>
        <taxon>Podocopida</taxon>
        <taxon>Cytherocopina</taxon>
        <taxon>Cytheroidea</taxon>
        <taxon>Cytherideidae</taxon>
        <taxon>Cyprideis</taxon>
    </lineage>
</organism>
<dbReference type="Pfam" id="PF06522">
    <property type="entry name" value="B12D"/>
    <property type="match status" value="1"/>
</dbReference>
<proteinExistence type="predicted"/>
<dbReference type="PANTHER" id="PTHR14256:SF1">
    <property type="entry name" value="GEO09626P1"/>
    <property type="match status" value="1"/>
</dbReference>
<accession>A0A7R8WRP6</accession>
<dbReference type="AlphaFoldDB" id="A0A7R8WRP6"/>
<dbReference type="InterPro" id="IPR010530">
    <property type="entry name" value="B12D"/>
</dbReference>
<reference evidence="1" key="1">
    <citation type="submission" date="2020-11" db="EMBL/GenBank/DDBJ databases">
        <authorList>
            <person name="Tran Van P."/>
        </authorList>
    </citation>
    <scope>NUCLEOTIDE SEQUENCE</scope>
</reference>
<evidence type="ECO:0000313" key="1">
    <source>
        <dbReference type="EMBL" id="CAD7233283.1"/>
    </source>
</evidence>
<gene>
    <name evidence="1" type="ORF">CTOB1V02_LOCUS11106</name>
</gene>
<protein>
    <submittedName>
        <fullName evidence="1">Uncharacterized protein</fullName>
    </submittedName>
</protein>